<dbReference type="Gene3D" id="1.10.510.10">
    <property type="entry name" value="Transferase(Phosphotransferase) domain 1"/>
    <property type="match status" value="1"/>
</dbReference>
<dbReference type="GO" id="GO:0005634">
    <property type="term" value="C:nucleus"/>
    <property type="evidence" value="ECO:0007669"/>
    <property type="project" value="TreeGrafter"/>
</dbReference>
<dbReference type="GO" id="GO:0000245">
    <property type="term" value="P:spliceosomal complex assembly"/>
    <property type="evidence" value="ECO:0007669"/>
    <property type="project" value="TreeGrafter"/>
</dbReference>
<dbReference type="AlphaFoldDB" id="A0A166ZGT2"/>
<keyword evidence="11" id="KW-1185">Reference proteome</keyword>
<accession>A0A166ZGT2</accession>
<dbReference type="OrthoDB" id="5979581at2759"/>
<keyword evidence="2" id="KW-0723">Serine/threonine-protein kinase</keyword>
<evidence type="ECO:0000313" key="10">
    <source>
        <dbReference type="EMBL" id="OAA37906.1"/>
    </source>
</evidence>
<dbReference type="EMBL" id="AZHC01000028">
    <property type="protein sequence ID" value="OAA37906.1"/>
    <property type="molecule type" value="Genomic_DNA"/>
</dbReference>
<protein>
    <recommendedName>
        <fullName evidence="1">non-specific serine/threonine protein kinase</fullName>
        <ecNumber evidence="1">2.7.11.1</ecNumber>
    </recommendedName>
</protein>
<keyword evidence="6 9" id="KW-0067">ATP-binding</keyword>
<keyword evidence="3" id="KW-0808">Transferase</keyword>
<evidence type="ECO:0000256" key="7">
    <source>
        <dbReference type="ARBA" id="ARBA00047899"/>
    </source>
</evidence>
<evidence type="ECO:0000313" key="11">
    <source>
        <dbReference type="Proteomes" id="UP000243498"/>
    </source>
</evidence>
<dbReference type="PANTHER" id="PTHR47634">
    <property type="entry name" value="PROTEIN KINASE DOMAIN-CONTAINING PROTEIN-RELATED"/>
    <property type="match status" value="1"/>
</dbReference>
<dbReference type="PROSITE" id="PS00107">
    <property type="entry name" value="PROTEIN_KINASE_ATP"/>
    <property type="match status" value="1"/>
</dbReference>
<organism evidence="10 11">
    <name type="scientific">Metarhizium rileyi (strain RCEF 4871)</name>
    <name type="common">Nomuraea rileyi</name>
    <dbReference type="NCBI Taxonomy" id="1649241"/>
    <lineage>
        <taxon>Eukaryota</taxon>
        <taxon>Fungi</taxon>
        <taxon>Dikarya</taxon>
        <taxon>Ascomycota</taxon>
        <taxon>Pezizomycotina</taxon>
        <taxon>Sordariomycetes</taxon>
        <taxon>Hypocreomycetidae</taxon>
        <taxon>Hypocreales</taxon>
        <taxon>Clavicipitaceae</taxon>
        <taxon>Metarhizium</taxon>
    </lineage>
</organism>
<proteinExistence type="predicted"/>
<dbReference type="EC" id="2.7.11.1" evidence="1"/>
<dbReference type="Proteomes" id="UP000243498">
    <property type="component" value="Unassembled WGS sequence"/>
</dbReference>
<dbReference type="STRING" id="1081105.A0A166ZGT2"/>
<dbReference type="GO" id="GO:0050684">
    <property type="term" value="P:regulation of mRNA processing"/>
    <property type="evidence" value="ECO:0007669"/>
    <property type="project" value="TreeGrafter"/>
</dbReference>
<comment type="catalytic activity">
    <reaction evidence="7">
        <text>L-threonyl-[protein] + ATP = O-phospho-L-threonyl-[protein] + ADP + H(+)</text>
        <dbReference type="Rhea" id="RHEA:46608"/>
        <dbReference type="Rhea" id="RHEA-COMP:11060"/>
        <dbReference type="Rhea" id="RHEA-COMP:11605"/>
        <dbReference type="ChEBI" id="CHEBI:15378"/>
        <dbReference type="ChEBI" id="CHEBI:30013"/>
        <dbReference type="ChEBI" id="CHEBI:30616"/>
        <dbReference type="ChEBI" id="CHEBI:61977"/>
        <dbReference type="ChEBI" id="CHEBI:456216"/>
        <dbReference type="EC" id="2.7.11.1"/>
    </reaction>
</comment>
<evidence type="ECO:0000256" key="2">
    <source>
        <dbReference type="ARBA" id="ARBA00022527"/>
    </source>
</evidence>
<reference evidence="10 11" key="1">
    <citation type="journal article" date="2016" name="Genome Biol. Evol.">
        <title>Divergent and convergent evolution of fungal pathogenicity.</title>
        <authorList>
            <person name="Shang Y."/>
            <person name="Xiao G."/>
            <person name="Zheng P."/>
            <person name="Cen K."/>
            <person name="Zhan S."/>
            <person name="Wang C."/>
        </authorList>
    </citation>
    <scope>NUCLEOTIDE SEQUENCE [LARGE SCALE GENOMIC DNA]</scope>
    <source>
        <strain evidence="10 11">RCEF 4871</strain>
    </source>
</reference>
<feature type="binding site" evidence="9">
    <location>
        <position position="92"/>
    </location>
    <ligand>
        <name>ATP</name>
        <dbReference type="ChEBI" id="CHEBI:30616"/>
    </ligand>
</feature>
<evidence type="ECO:0000256" key="1">
    <source>
        <dbReference type="ARBA" id="ARBA00012513"/>
    </source>
</evidence>
<keyword evidence="4 9" id="KW-0547">Nucleotide-binding</keyword>
<evidence type="ECO:0000256" key="4">
    <source>
        <dbReference type="ARBA" id="ARBA00022741"/>
    </source>
</evidence>
<gene>
    <name evidence="10" type="ORF">NOR_06983</name>
</gene>
<name>A0A166ZGT2_METRR</name>
<dbReference type="OMA" id="TCKNELR"/>
<dbReference type="Gene3D" id="3.30.200.20">
    <property type="entry name" value="Phosphorylase Kinase, domain 1"/>
    <property type="match status" value="1"/>
</dbReference>
<dbReference type="InterPro" id="IPR011009">
    <property type="entry name" value="Kinase-like_dom_sf"/>
</dbReference>
<dbReference type="GO" id="GO:0005524">
    <property type="term" value="F:ATP binding"/>
    <property type="evidence" value="ECO:0007669"/>
    <property type="project" value="UniProtKB-UniRule"/>
</dbReference>
<dbReference type="PANTHER" id="PTHR47634:SF9">
    <property type="entry name" value="PROTEIN KINASE DOMAIN-CONTAINING PROTEIN-RELATED"/>
    <property type="match status" value="1"/>
</dbReference>
<evidence type="ECO:0000256" key="9">
    <source>
        <dbReference type="PROSITE-ProRule" id="PRU10141"/>
    </source>
</evidence>
<comment type="catalytic activity">
    <reaction evidence="8">
        <text>L-seryl-[protein] + ATP = O-phospho-L-seryl-[protein] + ADP + H(+)</text>
        <dbReference type="Rhea" id="RHEA:17989"/>
        <dbReference type="Rhea" id="RHEA-COMP:9863"/>
        <dbReference type="Rhea" id="RHEA-COMP:11604"/>
        <dbReference type="ChEBI" id="CHEBI:15378"/>
        <dbReference type="ChEBI" id="CHEBI:29999"/>
        <dbReference type="ChEBI" id="CHEBI:30616"/>
        <dbReference type="ChEBI" id="CHEBI:83421"/>
        <dbReference type="ChEBI" id="CHEBI:456216"/>
        <dbReference type="EC" id="2.7.11.1"/>
    </reaction>
</comment>
<dbReference type="GO" id="GO:0005737">
    <property type="term" value="C:cytoplasm"/>
    <property type="evidence" value="ECO:0007669"/>
    <property type="project" value="TreeGrafter"/>
</dbReference>
<dbReference type="InterPro" id="IPR051334">
    <property type="entry name" value="SRPK"/>
</dbReference>
<sequence length="144" mass="15942">MASLLKWSRGLLSRSPLPPLRFPATGFETISKTELLEEENYQESKTGSYCAVEIGDVYASNKYQILGKLGFGSTSTVWLARNLHDRGYAALKIFKRDYDDTCKNELRIHDSIEKANPSHPGHGHIRTAAAGKIFCIAIQAAVSL</sequence>
<evidence type="ECO:0000256" key="3">
    <source>
        <dbReference type="ARBA" id="ARBA00022679"/>
    </source>
</evidence>
<dbReference type="InterPro" id="IPR017441">
    <property type="entry name" value="Protein_kinase_ATP_BS"/>
</dbReference>
<dbReference type="SUPFAM" id="SSF56112">
    <property type="entry name" value="Protein kinase-like (PK-like)"/>
    <property type="match status" value="1"/>
</dbReference>
<evidence type="ECO:0000256" key="8">
    <source>
        <dbReference type="ARBA" id="ARBA00048679"/>
    </source>
</evidence>
<evidence type="ECO:0000256" key="6">
    <source>
        <dbReference type="ARBA" id="ARBA00022840"/>
    </source>
</evidence>
<keyword evidence="5 10" id="KW-0418">Kinase</keyword>
<evidence type="ECO:0000256" key="5">
    <source>
        <dbReference type="ARBA" id="ARBA00022777"/>
    </source>
</evidence>
<comment type="caution">
    <text evidence="10">The sequence shown here is derived from an EMBL/GenBank/DDBJ whole genome shotgun (WGS) entry which is preliminary data.</text>
</comment>
<dbReference type="GO" id="GO:0004674">
    <property type="term" value="F:protein serine/threonine kinase activity"/>
    <property type="evidence" value="ECO:0007669"/>
    <property type="project" value="UniProtKB-KW"/>
</dbReference>